<evidence type="ECO:0000313" key="1">
    <source>
        <dbReference type="EMBL" id="KAK4446713.1"/>
    </source>
</evidence>
<organism evidence="1 2">
    <name type="scientific">Podospora aff. communis PSN243</name>
    <dbReference type="NCBI Taxonomy" id="3040156"/>
    <lineage>
        <taxon>Eukaryota</taxon>
        <taxon>Fungi</taxon>
        <taxon>Dikarya</taxon>
        <taxon>Ascomycota</taxon>
        <taxon>Pezizomycotina</taxon>
        <taxon>Sordariomycetes</taxon>
        <taxon>Sordariomycetidae</taxon>
        <taxon>Sordariales</taxon>
        <taxon>Podosporaceae</taxon>
        <taxon>Podospora</taxon>
    </lineage>
</organism>
<reference evidence="1" key="1">
    <citation type="journal article" date="2023" name="Mol. Phylogenet. Evol.">
        <title>Genome-scale phylogeny and comparative genomics of the fungal order Sordariales.</title>
        <authorList>
            <person name="Hensen N."/>
            <person name="Bonometti L."/>
            <person name="Westerberg I."/>
            <person name="Brannstrom I.O."/>
            <person name="Guillou S."/>
            <person name="Cros-Aarteil S."/>
            <person name="Calhoun S."/>
            <person name="Haridas S."/>
            <person name="Kuo A."/>
            <person name="Mondo S."/>
            <person name="Pangilinan J."/>
            <person name="Riley R."/>
            <person name="LaButti K."/>
            <person name="Andreopoulos B."/>
            <person name="Lipzen A."/>
            <person name="Chen C."/>
            <person name="Yan M."/>
            <person name="Daum C."/>
            <person name="Ng V."/>
            <person name="Clum A."/>
            <person name="Steindorff A."/>
            <person name="Ohm R.A."/>
            <person name="Martin F."/>
            <person name="Silar P."/>
            <person name="Natvig D.O."/>
            <person name="Lalanne C."/>
            <person name="Gautier V."/>
            <person name="Ament-Velasquez S.L."/>
            <person name="Kruys A."/>
            <person name="Hutchinson M.I."/>
            <person name="Powell A.J."/>
            <person name="Barry K."/>
            <person name="Miller A.N."/>
            <person name="Grigoriev I.V."/>
            <person name="Debuchy R."/>
            <person name="Gladieux P."/>
            <person name="Hiltunen Thoren M."/>
            <person name="Johannesson H."/>
        </authorList>
    </citation>
    <scope>NUCLEOTIDE SEQUENCE</scope>
    <source>
        <strain evidence="1">PSN243</strain>
    </source>
</reference>
<protein>
    <submittedName>
        <fullName evidence="1">Uncharacterized protein</fullName>
    </submittedName>
</protein>
<name>A0AAV9GHB2_9PEZI</name>
<sequence length="153" mass="17120">MLISTDEFNIHALTGVGGSQHRELTAWEQPQDKMGCNHVSMPPHMNELCIDWNNLRGHFRFNGQNRRCVRRRGHFVWSGYHCQTQTVTCHMHIWDETPCTWITKRSDVEYVNGTSPGGLLDDAAVDPNGLLTDAIFVDMGPDVGLGGSSPAGW</sequence>
<accession>A0AAV9GHB2</accession>
<gene>
    <name evidence="1" type="ORF">QBC34DRAFT_469264</name>
</gene>
<comment type="caution">
    <text evidence="1">The sequence shown here is derived from an EMBL/GenBank/DDBJ whole genome shotgun (WGS) entry which is preliminary data.</text>
</comment>
<dbReference type="AlphaFoldDB" id="A0AAV9GHB2"/>
<dbReference type="Proteomes" id="UP001321760">
    <property type="component" value="Unassembled WGS sequence"/>
</dbReference>
<reference evidence="1" key="2">
    <citation type="submission" date="2023-05" db="EMBL/GenBank/DDBJ databases">
        <authorList>
            <consortium name="Lawrence Berkeley National Laboratory"/>
            <person name="Steindorff A."/>
            <person name="Hensen N."/>
            <person name="Bonometti L."/>
            <person name="Westerberg I."/>
            <person name="Brannstrom I.O."/>
            <person name="Guillou S."/>
            <person name="Cros-Aarteil S."/>
            <person name="Calhoun S."/>
            <person name="Haridas S."/>
            <person name="Kuo A."/>
            <person name="Mondo S."/>
            <person name="Pangilinan J."/>
            <person name="Riley R."/>
            <person name="Labutti K."/>
            <person name="Andreopoulos B."/>
            <person name="Lipzen A."/>
            <person name="Chen C."/>
            <person name="Yanf M."/>
            <person name="Daum C."/>
            <person name="Ng V."/>
            <person name="Clum A."/>
            <person name="Ohm R."/>
            <person name="Martin F."/>
            <person name="Silar P."/>
            <person name="Natvig D."/>
            <person name="Lalanne C."/>
            <person name="Gautier V."/>
            <person name="Ament-Velasquez S.L."/>
            <person name="Kruys A."/>
            <person name="Hutchinson M.I."/>
            <person name="Powell A.J."/>
            <person name="Barry K."/>
            <person name="Miller A.N."/>
            <person name="Grigoriev I.V."/>
            <person name="Debuchy R."/>
            <person name="Gladieux P."/>
            <person name="Thoren M.H."/>
            <person name="Johannesson H."/>
        </authorList>
    </citation>
    <scope>NUCLEOTIDE SEQUENCE</scope>
    <source>
        <strain evidence="1">PSN243</strain>
    </source>
</reference>
<evidence type="ECO:0000313" key="2">
    <source>
        <dbReference type="Proteomes" id="UP001321760"/>
    </source>
</evidence>
<proteinExistence type="predicted"/>
<dbReference type="EMBL" id="MU865955">
    <property type="protein sequence ID" value="KAK4446713.1"/>
    <property type="molecule type" value="Genomic_DNA"/>
</dbReference>
<keyword evidence="2" id="KW-1185">Reference proteome</keyword>